<evidence type="ECO:0008006" key="10">
    <source>
        <dbReference type="Google" id="ProtNLM"/>
    </source>
</evidence>
<keyword evidence="4 7" id="KW-0812">Transmembrane</keyword>
<dbReference type="GO" id="GO:0005886">
    <property type="term" value="C:plasma membrane"/>
    <property type="evidence" value="ECO:0007669"/>
    <property type="project" value="UniProtKB-SubCell"/>
</dbReference>
<organism evidence="8 9">
    <name type="scientific">Streptomyces finlayi</name>
    <dbReference type="NCBI Taxonomy" id="67296"/>
    <lineage>
        <taxon>Bacteria</taxon>
        <taxon>Bacillati</taxon>
        <taxon>Actinomycetota</taxon>
        <taxon>Actinomycetes</taxon>
        <taxon>Kitasatosporales</taxon>
        <taxon>Streptomycetaceae</taxon>
        <taxon>Streptomyces</taxon>
    </lineage>
</organism>
<proteinExistence type="inferred from homology"/>
<dbReference type="AlphaFoldDB" id="A0A919CE40"/>
<evidence type="ECO:0000256" key="1">
    <source>
        <dbReference type="ARBA" id="ARBA00004651"/>
    </source>
</evidence>
<dbReference type="InterPro" id="IPR051907">
    <property type="entry name" value="DoxX-like_oxidoreductase"/>
</dbReference>
<evidence type="ECO:0000256" key="5">
    <source>
        <dbReference type="ARBA" id="ARBA00022989"/>
    </source>
</evidence>
<accession>A0A919CE40</accession>
<evidence type="ECO:0000256" key="4">
    <source>
        <dbReference type="ARBA" id="ARBA00022692"/>
    </source>
</evidence>
<dbReference type="RefSeq" id="WP_189827914.1">
    <property type="nucleotide sequence ID" value="NZ_BMVC01000020.1"/>
</dbReference>
<keyword evidence="3" id="KW-1003">Cell membrane</keyword>
<comment type="similarity">
    <text evidence="2">Belongs to the DoxX family.</text>
</comment>
<evidence type="ECO:0000256" key="7">
    <source>
        <dbReference type="SAM" id="Phobius"/>
    </source>
</evidence>
<feature type="transmembrane region" description="Helical" evidence="7">
    <location>
        <begin position="52"/>
        <end position="72"/>
    </location>
</feature>
<evidence type="ECO:0000256" key="6">
    <source>
        <dbReference type="ARBA" id="ARBA00023136"/>
    </source>
</evidence>
<sequence length="130" mass="13736">MAPADRCGPGQGEARVLGLFRIVVAGLFASHGVASLFGVLGRDAVPVRTWPYGWAALIELVGGVLVALGLFLRPAALLCSGAMAFAYFTEHQPRGLLPLQNDGEPAALFCWSFLVLATLAPRALSLLPHR</sequence>
<dbReference type="EMBL" id="BMVC01000020">
    <property type="protein sequence ID" value="GHD13976.1"/>
    <property type="molecule type" value="Genomic_DNA"/>
</dbReference>
<gene>
    <name evidence="8" type="ORF">GCM10010334_72810</name>
</gene>
<dbReference type="Pfam" id="PF07681">
    <property type="entry name" value="DoxX"/>
    <property type="match status" value="1"/>
</dbReference>
<reference evidence="8" key="1">
    <citation type="journal article" date="2014" name="Int. J. Syst. Evol. Microbiol.">
        <title>Complete genome sequence of Corynebacterium casei LMG S-19264T (=DSM 44701T), isolated from a smear-ripened cheese.</title>
        <authorList>
            <consortium name="US DOE Joint Genome Institute (JGI-PGF)"/>
            <person name="Walter F."/>
            <person name="Albersmeier A."/>
            <person name="Kalinowski J."/>
            <person name="Ruckert C."/>
        </authorList>
    </citation>
    <scope>NUCLEOTIDE SEQUENCE</scope>
    <source>
        <strain evidence="8">JCM 4637</strain>
    </source>
</reference>
<evidence type="ECO:0000313" key="9">
    <source>
        <dbReference type="Proteomes" id="UP000638353"/>
    </source>
</evidence>
<name>A0A919CE40_9ACTN</name>
<reference evidence="8" key="2">
    <citation type="submission" date="2020-09" db="EMBL/GenBank/DDBJ databases">
        <authorList>
            <person name="Sun Q."/>
            <person name="Ohkuma M."/>
        </authorList>
    </citation>
    <scope>NUCLEOTIDE SEQUENCE</scope>
    <source>
        <strain evidence="8">JCM 4637</strain>
    </source>
</reference>
<keyword evidence="6 7" id="KW-0472">Membrane</keyword>
<feature type="transmembrane region" description="Helical" evidence="7">
    <location>
        <begin position="19"/>
        <end position="40"/>
    </location>
</feature>
<evidence type="ECO:0000256" key="3">
    <source>
        <dbReference type="ARBA" id="ARBA00022475"/>
    </source>
</evidence>
<dbReference type="PANTHER" id="PTHR33452:SF4">
    <property type="entry name" value="BLL4328 PROTEIN"/>
    <property type="match status" value="1"/>
</dbReference>
<comment type="caution">
    <text evidence="8">The sequence shown here is derived from an EMBL/GenBank/DDBJ whole genome shotgun (WGS) entry which is preliminary data.</text>
</comment>
<comment type="subcellular location">
    <subcellularLocation>
        <location evidence="1">Cell membrane</location>
        <topology evidence="1">Multi-pass membrane protein</topology>
    </subcellularLocation>
</comment>
<dbReference type="InterPro" id="IPR032808">
    <property type="entry name" value="DoxX"/>
</dbReference>
<protein>
    <recommendedName>
        <fullName evidence="10">DoxX family membrane protein</fullName>
    </recommendedName>
</protein>
<evidence type="ECO:0000313" key="8">
    <source>
        <dbReference type="EMBL" id="GHD13976.1"/>
    </source>
</evidence>
<dbReference type="PANTHER" id="PTHR33452">
    <property type="entry name" value="OXIDOREDUCTASE CATD-RELATED"/>
    <property type="match status" value="1"/>
</dbReference>
<dbReference type="Proteomes" id="UP000638353">
    <property type="component" value="Unassembled WGS sequence"/>
</dbReference>
<evidence type="ECO:0000256" key="2">
    <source>
        <dbReference type="ARBA" id="ARBA00006679"/>
    </source>
</evidence>
<keyword evidence="5 7" id="KW-1133">Transmembrane helix</keyword>